<dbReference type="Proteomes" id="UP000050277">
    <property type="component" value="Unassembled WGS sequence"/>
</dbReference>
<protein>
    <submittedName>
        <fullName evidence="2">Uncharacterized protein</fullName>
    </submittedName>
</protein>
<feature type="transmembrane region" description="Helical" evidence="1">
    <location>
        <begin position="20"/>
        <end position="36"/>
    </location>
</feature>
<gene>
    <name evidence="2" type="ORF">SE18_02085</name>
</gene>
<keyword evidence="3" id="KW-1185">Reference proteome</keyword>
<evidence type="ECO:0000256" key="1">
    <source>
        <dbReference type="SAM" id="Phobius"/>
    </source>
</evidence>
<dbReference type="AlphaFoldDB" id="A0A0P6Y5C5"/>
<dbReference type="RefSeq" id="WP_054532759.1">
    <property type="nucleotide sequence ID" value="NZ_LGKP01000005.1"/>
</dbReference>
<organism evidence="2 3">
    <name type="scientific">Herpetosiphon geysericola</name>
    <dbReference type="NCBI Taxonomy" id="70996"/>
    <lineage>
        <taxon>Bacteria</taxon>
        <taxon>Bacillati</taxon>
        <taxon>Chloroflexota</taxon>
        <taxon>Chloroflexia</taxon>
        <taxon>Herpetosiphonales</taxon>
        <taxon>Herpetosiphonaceae</taxon>
        <taxon>Herpetosiphon</taxon>
    </lineage>
</organism>
<keyword evidence="1" id="KW-0472">Membrane</keyword>
<proteinExistence type="predicted"/>
<evidence type="ECO:0000313" key="3">
    <source>
        <dbReference type="Proteomes" id="UP000050277"/>
    </source>
</evidence>
<accession>A0A0P6Y5C5</accession>
<keyword evidence="1" id="KW-1133">Transmembrane helix</keyword>
<reference evidence="2 3" key="1">
    <citation type="submission" date="2015-07" db="EMBL/GenBank/DDBJ databases">
        <title>Whole genome sequence of Herpetosiphon geysericola DSM 7119.</title>
        <authorList>
            <person name="Hemp J."/>
            <person name="Ward L.M."/>
            <person name="Pace L.A."/>
            <person name="Fischer W.W."/>
        </authorList>
    </citation>
    <scope>NUCLEOTIDE SEQUENCE [LARGE SCALE GENOMIC DNA]</scope>
    <source>
        <strain evidence="2 3">DSM 7119</strain>
    </source>
</reference>
<dbReference type="EMBL" id="LGKP01000005">
    <property type="protein sequence ID" value="KPL91461.1"/>
    <property type="molecule type" value="Genomic_DNA"/>
</dbReference>
<keyword evidence="1" id="KW-0812">Transmembrane</keyword>
<comment type="caution">
    <text evidence="2">The sequence shown here is derived from an EMBL/GenBank/DDBJ whole genome shotgun (WGS) entry which is preliminary data.</text>
</comment>
<sequence length="190" mass="21293">MNTSPSPKSPNAIVDTLKRLSGFCLIGMLFVFAFQYDNKTIALMTMPDIRATRTVPTAAYRLYTWDKGLQLIIVADGPTMQETCARPIIDQQKVYQCQLRFADGTLVTSTIWEESDRSRQFAWVEMNGKRYSIAGRGYVMRIRAAGAQTEITRFQRTFPVFPPGAEASTLEAWLATDPEFASIAAAFAKQ</sequence>
<name>A0A0P6Y5C5_9CHLR</name>
<evidence type="ECO:0000313" key="2">
    <source>
        <dbReference type="EMBL" id="KPL91461.1"/>
    </source>
</evidence>